<keyword evidence="2" id="KW-1185">Reference proteome</keyword>
<comment type="caution">
    <text evidence="1">The sequence shown here is derived from an EMBL/GenBank/DDBJ whole genome shotgun (WGS) entry which is preliminary data.</text>
</comment>
<evidence type="ECO:0000313" key="2">
    <source>
        <dbReference type="Proteomes" id="UP000256774"/>
    </source>
</evidence>
<gene>
    <name evidence="1" type="ORF">DFR26_1226</name>
</gene>
<proteinExistence type="predicted"/>
<reference evidence="1 2" key="1">
    <citation type="submission" date="2018-08" db="EMBL/GenBank/DDBJ databases">
        <title>Genomic Encyclopedia of Type Strains, Phase IV (KMG-IV): sequencing the most valuable type-strain genomes for metagenomic binning, comparative biology and taxonomic classification.</title>
        <authorList>
            <person name="Goeker M."/>
        </authorList>
    </citation>
    <scope>NUCLEOTIDE SEQUENCE [LARGE SCALE GENOMIC DNA]</scope>
    <source>
        <strain evidence="1 2">DSM 26022</strain>
    </source>
</reference>
<name>A0A3E0H6C9_9GAMM</name>
<dbReference type="AlphaFoldDB" id="A0A3E0H6C9"/>
<dbReference type="Proteomes" id="UP000256774">
    <property type="component" value="Unassembled WGS sequence"/>
</dbReference>
<evidence type="ECO:0000313" key="1">
    <source>
        <dbReference type="EMBL" id="REH39053.1"/>
    </source>
</evidence>
<protein>
    <submittedName>
        <fullName evidence="1">Uncharacterized protein</fullName>
    </submittedName>
</protein>
<sequence length="97" mass="11556">MDKLEAELLNWLEHEVERPRCAERCQQIKQSVTDLRQSQLSARLDLQTEHCEIRLQQDFWNLTIILKVNGKLLTLSEQSLKDLKTALQQDYQVHWIL</sequence>
<dbReference type="RefSeq" id="WP_116208061.1">
    <property type="nucleotide sequence ID" value="NZ_QUNR01000002.1"/>
</dbReference>
<organism evidence="1 2">
    <name type="scientific">Paraperlucidibaca baekdonensis</name>
    <dbReference type="NCBI Taxonomy" id="748120"/>
    <lineage>
        <taxon>Bacteria</taxon>
        <taxon>Pseudomonadati</taxon>
        <taxon>Pseudomonadota</taxon>
        <taxon>Gammaproteobacteria</taxon>
        <taxon>Moraxellales</taxon>
        <taxon>Moraxellaceae</taxon>
        <taxon>Paraperlucidibaca</taxon>
    </lineage>
</organism>
<accession>A0A3E0H6C9</accession>
<dbReference type="EMBL" id="QUNR01000002">
    <property type="protein sequence ID" value="REH39053.1"/>
    <property type="molecule type" value="Genomic_DNA"/>
</dbReference>